<sequence>MPAGDKKMFGDAGEFAKQMKMLVNNKDLHDIQFLIGPARKKVYAHRCILSGRCEVFRAMFVDHTHKNGPIEKDVPFVLSDMAAEVFLAMLEFIYTNCVTLSQKTAIDVMATALEYGLDDLKLLCEDYLVDTLDPKNSCDRTQAAQTYRLDDLKRKTLEYIEENTKSVFDSKGFEELSEDTVCLILASDNLMLDELEIYQSVRRWANVNAVVAGLKIDQIGREAVKRVRLPLLSLEEIGQLEEENKKDNFVPMELFAQAWKLHATKHGEKDNPMTTRRKGTASRESHRFLDAK</sequence>
<dbReference type="AlphaFoldDB" id="A0AAN9G939"/>
<organism evidence="3 4">
    <name type="scientific">Littorina saxatilis</name>
    <dbReference type="NCBI Taxonomy" id="31220"/>
    <lineage>
        <taxon>Eukaryota</taxon>
        <taxon>Metazoa</taxon>
        <taxon>Spiralia</taxon>
        <taxon>Lophotrochozoa</taxon>
        <taxon>Mollusca</taxon>
        <taxon>Gastropoda</taxon>
        <taxon>Caenogastropoda</taxon>
        <taxon>Littorinimorpha</taxon>
        <taxon>Littorinoidea</taxon>
        <taxon>Littorinidae</taxon>
        <taxon>Littorina</taxon>
    </lineage>
</organism>
<evidence type="ECO:0000256" key="1">
    <source>
        <dbReference type="SAM" id="MobiDB-lite"/>
    </source>
</evidence>
<keyword evidence="4" id="KW-1185">Reference proteome</keyword>
<dbReference type="PANTHER" id="PTHR46965:SF1">
    <property type="entry name" value="BTB_POZ DOMAIN-CONTAINING PROTEIN 19"/>
    <property type="match status" value="1"/>
</dbReference>
<evidence type="ECO:0000259" key="2">
    <source>
        <dbReference type="PROSITE" id="PS50097"/>
    </source>
</evidence>
<dbReference type="SMART" id="SM00875">
    <property type="entry name" value="BACK"/>
    <property type="match status" value="1"/>
</dbReference>
<dbReference type="CDD" id="cd18294">
    <property type="entry name" value="BTB_POZ_BTBD19"/>
    <property type="match status" value="1"/>
</dbReference>
<accession>A0AAN9G939</accession>
<dbReference type="SMART" id="SM00225">
    <property type="entry name" value="BTB"/>
    <property type="match status" value="1"/>
</dbReference>
<dbReference type="CDD" id="cd18494">
    <property type="entry name" value="BACK_BTBD19"/>
    <property type="match status" value="1"/>
</dbReference>
<dbReference type="PANTHER" id="PTHR46965">
    <property type="entry name" value="BTB/POZ DOMAIN-CONTAINING PROTEIN 19"/>
    <property type="match status" value="1"/>
</dbReference>
<dbReference type="PROSITE" id="PS50097">
    <property type="entry name" value="BTB"/>
    <property type="match status" value="1"/>
</dbReference>
<gene>
    <name evidence="3" type="ORF">V1264_022862</name>
</gene>
<proteinExistence type="predicted"/>
<reference evidence="3 4" key="1">
    <citation type="submission" date="2024-02" db="EMBL/GenBank/DDBJ databases">
        <title>Chromosome-scale genome assembly of the rough periwinkle Littorina saxatilis.</title>
        <authorList>
            <person name="De Jode A."/>
            <person name="Faria R."/>
            <person name="Formenti G."/>
            <person name="Sims Y."/>
            <person name="Smith T.P."/>
            <person name="Tracey A."/>
            <person name="Wood J.M.D."/>
            <person name="Zagrodzka Z.B."/>
            <person name="Johannesson K."/>
            <person name="Butlin R.K."/>
            <person name="Leder E.H."/>
        </authorList>
    </citation>
    <scope>NUCLEOTIDE SEQUENCE [LARGE SCALE GENOMIC DNA]</scope>
    <source>
        <strain evidence="3">Snail1</strain>
        <tissue evidence="3">Muscle</tissue>
    </source>
</reference>
<evidence type="ECO:0000313" key="3">
    <source>
        <dbReference type="EMBL" id="KAK7099811.1"/>
    </source>
</evidence>
<dbReference type="EMBL" id="JBAMIC010000011">
    <property type="protein sequence ID" value="KAK7099811.1"/>
    <property type="molecule type" value="Genomic_DNA"/>
</dbReference>
<dbReference type="Gene3D" id="1.25.40.420">
    <property type="match status" value="1"/>
</dbReference>
<feature type="region of interest" description="Disordered" evidence="1">
    <location>
        <begin position="265"/>
        <end position="292"/>
    </location>
</feature>
<dbReference type="Pfam" id="PF00651">
    <property type="entry name" value="BTB"/>
    <property type="match status" value="1"/>
</dbReference>
<feature type="domain" description="BTB" evidence="2">
    <location>
        <begin position="29"/>
        <end position="102"/>
    </location>
</feature>
<dbReference type="InterPro" id="IPR011333">
    <property type="entry name" value="SKP1/BTB/POZ_sf"/>
</dbReference>
<dbReference type="Gene3D" id="3.30.710.10">
    <property type="entry name" value="Potassium Channel Kv1.1, Chain A"/>
    <property type="match status" value="1"/>
</dbReference>
<dbReference type="SUPFAM" id="SSF54695">
    <property type="entry name" value="POZ domain"/>
    <property type="match status" value="1"/>
</dbReference>
<evidence type="ECO:0000313" key="4">
    <source>
        <dbReference type="Proteomes" id="UP001374579"/>
    </source>
</evidence>
<protein>
    <recommendedName>
        <fullName evidence="2">BTB domain-containing protein</fullName>
    </recommendedName>
</protein>
<dbReference type="Proteomes" id="UP001374579">
    <property type="component" value="Unassembled WGS sequence"/>
</dbReference>
<feature type="compositionally biased region" description="Basic and acidic residues" evidence="1">
    <location>
        <begin position="281"/>
        <end position="292"/>
    </location>
</feature>
<dbReference type="InterPro" id="IPR011705">
    <property type="entry name" value="BACK"/>
</dbReference>
<dbReference type="InterPro" id="IPR042846">
    <property type="entry name" value="BTBD19"/>
</dbReference>
<comment type="caution">
    <text evidence="3">The sequence shown here is derived from an EMBL/GenBank/DDBJ whole genome shotgun (WGS) entry which is preliminary data.</text>
</comment>
<name>A0AAN9G939_9CAEN</name>
<dbReference type="InterPro" id="IPR000210">
    <property type="entry name" value="BTB/POZ_dom"/>
</dbReference>
<dbReference type="Pfam" id="PF07707">
    <property type="entry name" value="BACK"/>
    <property type="match status" value="1"/>
</dbReference>